<dbReference type="FunFam" id="3.40.50.980:FF:000001">
    <property type="entry name" value="Non-ribosomal peptide synthetase"/>
    <property type="match status" value="2"/>
</dbReference>
<comment type="cofactor">
    <cofactor evidence="1">
        <name>pantetheine 4'-phosphate</name>
        <dbReference type="ChEBI" id="CHEBI:47942"/>
    </cofactor>
</comment>
<dbReference type="FunFam" id="3.30.300.30:FF:000010">
    <property type="entry name" value="Enterobactin synthetase component F"/>
    <property type="match status" value="2"/>
</dbReference>
<dbReference type="GO" id="GO:0016874">
    <property type="term" value="F:ligase activity"/>
    <property type="evidence" value="ECO:0007669"/>
    <property type="project" value="UniProtKB-KW"/>
</dbReference>
<evidence type="ECO:0000256" key="5">
    <source>
        <dbReference type="ARBA" id="ARBA00022598"/>
    </source>
</evidence>
<dbReference type="InterPro" id="IPR036736">
    <property type="entry name" value="ACP-like_sf"/>
</dbReference>
<proteinExistence type="inferred from homology"/>
<dbReference type="InterPro" id="IPR010080">
    <property type="entry name" value="Thioester_reductase-like_dom"/>
</dbReference>
<dbReference type="FunFam" id="3.40.50.12780:FF:000012">
    <property type="entry name" value="Non-ribosomal peptide synthetase"/>
    <property type="match status" value="2"/>
</dbReference>
<keyword evidence="8" id="KW-1185">Reference proteome</keyword>
<dbReference type="InterPro" id="IPR001242">
    <property type="entry name" value="Condensation_dom"/>
</dbReference>
<comment type="similarity">
    <text evidence="2">Belongs to the ATP-dependent AMP-binding enzyme family.</text>
</comment>
<dbReference type="SUPFAM" id="SSF47336">
    <property type="entry name" value="ACP-like"/>
    <property type="match status" value="2"/>
</dbReference>
<dbReference type="CDD" id="cd19531">
    <property type="entry name" value="LCL_NRPS-like"/>
    <property type="match status" value="1"/>
</dbReference>
<dbReference type="RefSeq" id="WP_068715875.1">
    <property type="nucleotide sequence ID" value="NZ_LWDV01000007.1"/>
</dbReference>
<feature type="domain" description="Carrier" evidence="6">
    <location>
        <begin position="1805"/>
        <end position="1880"/>
    </location>
</feature>
<dbReference type="InterPro" id="IPR025110">
    <property type="entry name" value="AMP-bd_C"/>
</dbReference>
<dbReference type="Gene3D" id="3.40.50.980">
    <property type="match status" value="4"/>
</dbReference>
<evidence type="ECO:0000256" key="4">
    <source>
        <dbReference type="ARBA" id="ARBA00022553"/>
    </source>
</evidence>
<dbReference type="Pfam" id="PF13193">
    <property type="entry name" value="AMP-binding_C"/>
    <property type="match status" value="2"/>
</dbReference>
<dbReference type="InterPro" id="IPR020845">
    <property type="entry name" value="AMP-binding_CS"/>
</dbReference>
<evidence type="ECO:0000313" key="8">
    <source>
        <dbReference type="Proteomes" id="UP000093514"/>
    </source>
</evidence>
<dbReference type="NCBIfam" id="TIGR01733">
    <property type="entry name" value="AA-adenyl-dom"/>
    <property type="match status" value="2"/>
</dbReference>
<evidence type="ECO:0000256" key="3">
    <source>
        <dbReference type="ARBA" id="ARBA00022450"/>
    </source>
</evidence>
<reference evidence="7 8" key="2">
    <citation type="submission" date="2016-08" db="EMBL/GenBank/DDBJ databases">
        <title>Orenia metallireducens sp. nov. strain Z6, a Novel Metal-reducing Firmicute from the Deep Subsurface.</title>
        <authorList>
            <person name="Maxim B.I."/>
            <person name="Kenneth K."/>
            <person name="Flynn T.M."/>
            <person name="Oloughlin E.J."/>
            <person name="Locke R.A."/>
            <person name="Weber J.R."/>
            <person name="Egan S.M."/>
            <person name="Mackie R.I."/>
            <person name="Cann I.K."/>
        </authorList>
    </citation>
    <scope>NUCLEOTIDE SEQUENCE [LARGE SCALE GENOMIC DNA]</scope>
    <source>
        <strain evidence="7 8">Z6</strain>
    </source>
</reference>
<dbReference type="SUPFAM" id="SSF56801">
    <property type="entry name" value="Acetyl-CoA synthetase-like"/>
    <property type="match status" value="2"/>
</dbReference>
<dbReference type="InterPro" id="IPR036291">
    <property type="entry name" value="NAD(P)-bd_dom_sf"/>
</dbReference>
<keyword evidence="3" id="KW-0596">Phosphopantetheine</keyword>
<reference evidence="8" key="1">
    <citation type="submission" date="2016-07" db="EMBL/GenBank/DDBJ databases">
        <authorList>
            <person name="Florea S."/>
            <person name="Webb J.S."/>
            <person name="Jaromczyk J."/>
            <person name="Schardl C.L."/>
        </authorList>
    </citation>
    <scope>NUCLEOTIDE SEQUENCE [LARGE SCALE GENOMIC DNA]</scope>
    <source>
        <strain evidence="8">Z6</strain>
    </source>
</reference>
<keyword evidence="5" id="KW-0436">Ligase</keyword>
<dbReference type="GO" id="GO:0005829">
    <property type="term" value="C:cytosol"/>
    <property type="evidence" value="ECO:0007669"/>
    <property type="project" value="TreeGrafter"/>
</dbReference>
<evidence type="ECO:0000256" key="2">
    <source>
        <dbReference type="ARBA" id="ARBA00006432"/>
    </source>
</evidence>
<dbReference type="EMBL" id="LWDV01000007">
    <property type="protein sequence ID" value="OCL27784.1"/>
    <property type="molecule type" value="Genomic_DNA"/>
</dbReference>
<protein>
    <recommendedName>
        <fullName evidence="6">Carrier domain-containing protein</fullName>
    </recommendedName>
</protein>
<dbReference type="Gene3D" id="3.30.559.30">
    <property type="entry name" value="Nonribosomal peptide synthetase, condensation domain"/>
    <property type="match status" value="2"/>
</dbReference>
<dbReference type="InterPro" id="IPR010071">
    <property type="entry name" value="AA_adenyl_dom"/>
</dbReference>
<gene>
    <name evidence="7" type="ORF">U472_04325</name>
</gene>
<dbReference type="GO" id="GO:0044550">
    <property type="term" value="P:secondary metabolite biosynthetic process"/>
    <property type="evidence" value="ECO:0007669"/>
    <property type="project" value="UniProtKB-ARBA"/>
</dbReference>
<dbReference type="SUPFAM" id="SSF52777">
    <property type="entry name" value="CoA-dependent acyltransferases"/>
    <property type="match status" value="3"/>
</dbReference>
<dbReference type="PROSITE" id="PS50075">
    <property type="entry name" value="CARRIER"/>
    <property type="match status" value="2"/>
</dbReference>
<dbReference type="Proteomes" id="UP000093514">
    <property type="component" value="Unassembled WGS sequence"/>
</dbReference>
<dbReference type="CDD" id="cd12117">
    <property type="entry name" value="A_NRPS_Srf_like"/>
    <property type="match status" value="1"/>
</dbReference>
<keyword evidence="4" id="KW-0597">Phosphoprotein</keyword>
<dbReference type="Gene3D" id="3.30.559.10">
    <property type="entry name" value="Chloramphenicol acetyltransferase-like domain"/>
    <property type="match status" value="1"/>
</dbReference>
<dbReference type="CDD" id="cd17643">
    <property type="entry name" value="A_NRPS_Cytc1-like"/>
    <property type="match status" value="1"/>
</dbReference>
<comment type="caution">
    <text evidence="7">The sequence shown here is derived from an EMBL/GenBank/DDBJ whole genome shotgun (WGS) entry which is preliminary data.</text>
</comment>
<dbReference type="FunFam" id="2.30.38.10:FF:000001">
    <property type="entry name" value="Non-ribosomal peptide synthetase PvdI"/>
    <property type="match status" value="2"/>
</dbReference>
<dbReference type="GO" id="GO:0031177">
    <property type="term" value="F:phosphopantetheine binding"/>
    <property type="evidence" value="ECO:0007669"/>
    <property type="project" value="TreeGrafter"/>
</dbReference>
<organism evidence="7 8">
    <name type="scientific">Orenia metallireducens</name>
    <dbReference type="NCBI Taxonomy" id="1413210"/>
    <lineage>
        <taxon>Bacteria</taxon>
        <taxon>Bacillati</taxon>
        <taxon>Bacillota</taxon>
        <taxon>Clostridia</taxon>
        <taxon>Halanaerobiales</taxon>
        <taxon>Halobacteroidaceae</taxon>
        <taxon>Orenia</taxon>
    </lineage>
</organism>
<accession>A0A1C0ABS3</accession>
<sequence length="2298" mass="263292">MKDVLENQMKAQKEYWLNRFKEEIPTLNLPTDYKMRAESNSEFAVSNFTLNQELVTKLNSLSELYKVKLVDLLIAAYNILLYKYTGQDDIVIGLPVNNNLSDEDRLLPLRSNPKESKNFKEFLLEVQKNKAEAYDNKDYQLDCLIEELALDEGERIFSTIFSLNSNIADLEDILATMFEIDILFLGREVGNKVEFNINYNVNLFKEETIERLSEHFKNILTIIVEEPETILGQIEVISEEEKNKLLYEFNDTVTDFPKDETLQEIFEKQVAKNPNQVAVKLGDKQLTYLELNERANQLARSLRARGVKAGKVVGLMVERSLDMMVGIWGIIKSGATYLPIEPNYPKDRIDYMLEDSQVQILVGHTQLIDQIDYTGEVIDITDINLYQGDKSNLENINSPDDIVYMVYTSGTTGKPKGILTMHYNISRVVKNTNYIDINSEDRILQLSNYAFDGSTFDIYGALLNGAKLVMVSKDNLLEINKLSNLIKEEEITIFFVTTALFNVLVDNNLEALKGVRKILFGGERISVPHARKALDYLGKEKLIHVYGPTETTVYATYYYINEIDEKADNIPIGSPLANTELYVLDKNNNLQPIGVPGELCIAGDGLAKGYLNRPEKTAEVFVDNPFGEGKMYRTGDLVRMLGDGNVEFIGRIDHQVKIRGFRIELGEIQSKLLEHPAIKEAIVIAKGENGSVSYLCGYITGNKEFTIAELREFLAEDLPDYMIPAYFVQLEQMPLTQNGKIDRKRLPEPDGTLDTGVEYLAPESEMEKELIRICESILGIEKIGMNDDLFALGGNSLKLISLSNRIYQELSVEVSLKEISQRSQIKQLAEYIEMAEKVDKVGIEQVEEREYYPLSSAQERIMIETELDPASTNYNEPFGLLIEGKVNINKLEEIFDQLIKRHESLRTGFEVVNGQFMQKIHETVPFKINYIKRDEDEIEEVLEELGSAFDLSKAPLLRVTLVKVEEDRYYLLIVLHHIMMDGASLEIMIEEIKKLYEGEELEPLEKTYKDYAVWQRKQLDNNDLIERQKEYWLNEFEGKVPILNLPTDYPRPKVKSYEGENITFTLDKDISNKLKELVKENNTTLYMGLLAIYNTLLYKYTGDEDIIVGSPMFGRPHIDLENIFGMFVNTLALRNHPSANKSFREFLSEVKDKALKAYENLDYQLADLVDELDIKRDLGRHPLFDVAFVLQSINLEKMQFGGLDVTPIDFRYNNAKADILLEGVEKEEGIKFDLQYCTDLFKQETIERFSNHLINIIKEVVENPEIKLSEIEMISDKEKEELLSKFNDTQADYPQQKTIQQIFEEQVDNNKESIAVVFEDKELTYQELNRKSNQLARRLRAKGVRPDNLVGILVEDSLEMIISIMAILKAGGAYVPIDPTYPQDRIDYILADSGTAILLTTSNLKDVVDFNQERVYLDDKSIYQGDSSNLENINNPNDLAYIIYTSGTTGKPKGVMVEHRNLVRLLFNDKFQFDFNSNDVWTMFHSYCFDFSVWEMYGALLYGGKLVLVSKSIARDTKKFRDLLNHQQVTVLNQTPSAFYNLINEELTHEDKDLNLKYVIFGGEALSPLRLQEWKEKYPATKLINMYGITETTVHVTFKEITMKEIELGVSNIGQAIPTLTTYIMDENLKLQPIGVPGELCVGGEGVTRGYLNREELTNEKFVTNPYNPDERLYRSGDLARLLSNGDMEYLGRIDHQVKIRGFRIELGEIESALLKHPEIKEVVVLAKDFGSGDKRLVAYIIPIKEKELSIKEIRSYLEKKIPTYMIPSYFIQLNQMPLNHNGKVDRKALPEPNAEIDTGVKYMAPRTQLEKKLVEIWAKILKIDKIGIRDSFLDLGGSSLSVIQMMQLIQLECEVLIPIGEIYSTPTIEELAEKIEQIKERGLEEVMSALEEVSVSLEDNLEEVSMEEYDLAAFDKLSITKANPENILLAGATGFLGSHVLRDLITETDATIYCLLRDKNDDKPRLRLKKRLNFYFGEKLDRYLDNRIIAIKGDLTKDNLGIEDELYQELANKIDTVINSAADVRHYGKYEQFANINVFGTQRLVDFCLVGKEKKFHHTSTISIVGEGGRKGKFKESDFNIGQNFMTDVYSKSKFEAERVVYQARNKGLKASIYRIGLLVGRYEDGHFQENIIENRFYNNTKGLISLAKAPSSYMDYRSDFTAVDTCSEAMVKLILWEESIGYNFHMMNANLIPMREFISGINKAGYLIEEVDDQEFYNLISNRIKNSDFERELSTLFNDLAAGVHNFIEEGTQEKMDTTFTVKALEKAGFVWPKIDSEYIRRLLDYCQGIGYIEHK</sequence>
<dbReference type="Pfam" id="PF00550">
    <property type="entry name" value="PP-binding"/>
    <property type="match status" value="2"/>
</dbReference>
<dbReference type="InterPro" id="IPR013120">
    <property type="entry name" value="FAR_NAD-bd"/>
</dbReference>
<evidence type="ECO:0000313" key="7">
    <source>
        <dbReference type="EMBL" id="OCL27784.1"/>
    </source>
</evidence>
<dbReference type="Gene3D" id="1.10.1200.10">
    <property type="entry name" value="ACP-like"/>
    <property type="match status" value="2"/>
</dbReference>
<dbReference type="InterPro" id="IPR020459">
    <property type="entry name" value="AMP-binding"/>
</dbReference>
<dbReference type="Pfam" id="PF07993">
    <property type="entry name" value="NAD_binding_4"/>
    <property type="match status" value="1"/>
</dbReference>
<dbReference type="CDD" id="cd05235">
    <property type="entry name" value="SDR_e1"/>
    <property type="match status" value="1"/>
</dbReference>
<dbReference type="InterPro" id="IPR000873">
    <property type="entry name" value="AMP-dep_synth/lig_dom"/>
</dbReference>
<dbReference type="NCBIfam" id="NF003417">
    <property type="entry name" value="PRK04813.1"/>
    <property type="match status" value="2"/>
</dbReference>
<name>A0A1C0ABS3_9FIRM</name>
<dbReference type="Gene3D" id="3.40.50.720">
    <property type="entry name" value="NAD(P)-binding Rossmann-like Domain"/>
    <property type="match status" value="1"/>
</dbReference>
<evidence type="ECO:0000259" key="6">
    <source>
        <dbReference type="PROSITE" id="PS50075"/>
    </source>
</evidence>
<dbReference type="InterPro" id="IPR045851">
    <property type="entry name" value="AMP-bd_C_sf"/>
</dbReference>
<dbReference type="InterPro" id="IPR009081">
    <property type="entry name" value="PP-bd_ACP"/>
</dbReference>
<dbReference type="Pfam" id="PF00501">
    <property type="entry name" value="AMP-binding"/>
    <property type="match status" value="2"/>
</dbReference>
<dbReference type="InterPro" id="IPR023213">
    <property type="entry name" value="CAT-like_dom_sf"/>
</dbReference>
<dbReference type="FunFam" id="3.40.50.980:FF:000002">
    <property type="entry name" value="Enterobactin synthetase component F"/>
    <property type="match status" value="2"/>
</dbReference>
<dbReference type="PANTHER" id="PTHR45527">
    <property type="entry name" value="NONRIBOSOMAL PEPTIDE SYNTHETASE"/>
    <property type="match status" value="1"/>
</dbReference>
<dbReference type="Gene3D" id="2.30.38.10">
    <property type="entry name" value="Luciferase, Domain 3"/>
    <property type="match status" value="2"/>
</dbReference>
<evidence type="ECO:0000256" key="1">
    <source>
        <dbReference type="ARBA" id="ARBA00001957"/>
    </source>
</evidence>
<feature type="domain" description="Carrier" evidence="6">
    <location>
        <begin position="761"/>
        <end position="836"/>
    </location>
</feature>
<dbReference type="PROSITE" id="PS00455">
    <property type="entry name" value="AMP_BINDING"/>
    <property type="match status" value="2"/>
</dbReference>
<dbReference type="Pfam" id="PF00668">
    <property type="entry name" value="Condensation"/>
    <property type="match status" value="2"/>
</dbReference>
<dbReference type="PANTHER" id="PTHR45527:SF1">
    <property type="entry name" value="FATTY ACID SYNTHASE"/>
    <property type="match status" value="1"/>
</dbReference>
<dbReference type="GO" id="GO:0043041">
    <property type="term" value="P:amino acid activation for nonribosomal peptide biosynthetic process"/>
    <property type="evidence" value="ECO:0007669"/>
    <property type="project" value="TreeGrafter"/>
</dbReference>
<dbReference type="SUPFAM" id="SSF51735">
    <property type="entry name" value="NAD(P)-binding Rossmann-fold domains"/>
    <property type="match status" value="1"/>
</dbReference>
<dbReference type="GO" id="GO:0008610">
    <property type="term" value="P:lipid biosynthetic process"/>
    <property type="evidence" value="ECO:0007669"/>
    <property type="project" value="UniProtKB-ARBA"/>
</dbReference>
<dbReference type="PRINTS" id="PR00154">
    <property type="entry name" value="AMPBINDING"/>
</dbReference>
<dbReference type="Gene3D" id="3.30.300.30">
    <property type="match status" value="2"/>
</dbReference>